<dbReference type="AlphaFoldDB" id="A0A157IPH4"/>
<comment type="similarity">
    <text evidence="2">Belongs to the 'GDSL' lipolytic enzyme family.</text>
</comment>
<evidence type="ECO:0000256" key="32">
    <source>
        <dbReference type="ARBA" id="ARBA00079606"/>
    </source>
</evidence>
<evidence type="ECO:0000256" key="5">
    <source>
        <dbReference type="ARBA" id="ARBA00013277"/>
    </source>
</evidence>
<evidence type="ECO:0000256" key="34">
    <source>
        <dbReference type="ARBA" id="ARBA00080229"/>
    </source>
</evidence>
<dbReference type="InterPro" id="IPR008265">
    <property type="entry name" value="Lipase_GDSL_AS"/>
</dbReference>
<comment type="catalytic activity">
    <reaction evidence="14">
        <text>tetradecanoyl-CoA + H2O = tetradecanoate + CoA + H(+)</text>
        <dbReference type="Rhea" id="RHEA:40119"/>
        <dbReference type="ChEBI" id="CHEBI:15377"/>
        <dbReference type="ChEBI" id="CHEBI:15378"/>
        <dbReference type="ChEBI" id="CHEBI:30807"/>
        <dbReference type="ChEBI" id="CHEBI:57287"/>
        <dbReference type="ChEBI" id="CHEBI:57385"/>
    </reaction>
    <physiologicalReaction direction="left-to-right" evidence="14">
        <dbReference type="Rhea" id="RHEA:40120"/>
    </physiologicalReaction>
</comment>
<dbReference type="InterPro" id="IPR036514">
    <property type="entry name" value="SGNH_hydro_sf"/>
</dbReference>
<dbReference type="NCBIfam" id="NF007819">
    <property type="entry name" value="PRK10528.1"/>
    <property type="match status" value="1"/>
</dbReference>
<dbReference type="Pfam" id="PF13472">
    <property type="entry name" value="Lipase_GDSL_2"/>
    <property type="match status" value="1"/>
</dbReference>
<evidence type="ECO:0000256" key="17">
    <source>
        <dbReference type="ARBA" id="ARBA00050352"/>
    </source>
</evidence>
<comment type="catalytic activity">
    <reaction evidence="16">
        <text>hexanoyl-CoA + H2O = hexanoate + CoA + H(+)</text>
        <dbReference type="Rhea" id="RHEA:40115"/>
        <dbReference type="ChEBI" id="CHEBI:15377"/>
        <dbReference type="ChEBI" id="CHEBI:15378"/>
        <dbReference type="ChEBI" id="CHEBI:17120"/>
        <dbReference type="ChEBI" id="CHEBI:57287"/>
        <dbReference type="ChEBI" id="CHEBI:62620"/>
    </reaction>
    <physiologicalReaction direction="left-to-right" evidence="16">
        <dbReference type="Rhea" id="RHEA:40116"/>
    </physiologicalReaction>
</comment>
<comment type="catalytic activity">
    <reaction evidence="23">
        <text>(11Z)-octadecenoyl-CoA + H2O = (11Z)-octadecenoate + CoA + H(+)</text>
        <dbReference type="Rhea" id="RHEA:65240"/>
        <dbReference type="ChEBI" id="CHEBI:15377"/>
        <dbReference type="ChEBI" id="CHEBI:15378"/>
        <dbReference type="ChEBI" id="CHEBI:30827"/>
        <dbReference type="ChEBI" id="CHEBI:57287"/>
        <dbReference type="ChEBI" id="CHEBI:75121"/>
    </reaction>
    <physiologicalReaction direction="left-to-right" evidence="23">
        <dbReference type="Rhea" id="RHEA:65241"/>
    </physiologicalReaction>
</comment>
<proteinExistence type="inferred from homology"/>
<dbReference type="EC" id="3.1.2.14" evidence="3"/>
<dbReference type="GO" id="GO:0016297">
    <property type="term" value="F:fatty acyl-[ACP] hydrolase activity"/>
    <property type="evidence" value="ECO:0007669"/>
    <property type="project" value="UniProtKB-EC"/>
</dbReference>
<dbReference type="EC" id="3.1.1.5" evidence="4"/>
<evidence type="ECO:0000256" key="27">
    <source>
        <dbReference type="ARBA" id="ARBA00076150"/>
    </source>
</evidence>
<evidence type="ECO:0000256" key="8">
    <source>
        <dbReference type="ARBA" id="ARBA00035852"/>
    </source>
</evidence>
<comment type="catalytic activity">
    <reaction evidence="12">
        <text>decanoyl-CoA + H2O = decanoate + CoA + H(+)</text>
        <dbReference type="Rhea" id="RHEA:40059"/>
        <dbReference type="ChEBI" id="CHEBI:15377"/>
        <dbReference type="ChEBI" id="CHEBI:15378"/>
        <dbReference type="ChEBI" id="CHEBI:27689"/>
        <dbReference type="ChEBI" id="CHEBI:57287"/>
        <dbReference type="ChEBI" id="CHEBI:61430"/>
    </reaction>
    <physiologicalReaction direction="left-to-right" evidence="12">
        <dbReference type="Rhea" id="RHEA:40060"/>
    </physiologicalReaction>
</comment>
<dbReference type="EMBL" id="FJXR01000038">
    <property type="protein sequence ID" value="CZW30170.1"/>
    <property type="molecule type" value="Genomic_DNA"/>
</dbReference>
<evidence type="ECO:0000256" key="1">
    <source>
        <dbReference type="ARBA" id="ARBA00000368"/>
    </source>
</evidence>
<dbReference type="InterPro" id="IPR051532">
    <property type="entry name" value="Ester_Hydrolysis_Enzymes"/>
</dbReference>
<dbReference type="SUPFAM" id="SSF52266">
    <property type="entry name" value="SGNH hydrolase"/>
    <property type="match status" value="1"/>
</dbReference>
<comment type="catalytic activity">
    <reaction evidence="9">
        <text>(9Z)-octadecenoyl-CoA + H2O = (9Z)-octadecenoate + CoA + H(+)</text>
        <dbReference type="Rhea" id="RHEA:40139"/>
        <dbReference type="ChEBI" id="CHEBI:15377"/>
        <dbReference type="ChEBI" id="CHEBI:15378"/>
        <dbReference type="ChEBI" id="CHEBI:30823"/>
        <dbReference type="ChEBI" id="CHEBI:57287"/>
        <dbReference type="ChEBI" id="CHEBI:57387"/>
    </reaction>
    <physiologicalReaction direction="left-to-right" evidence="9">
        <dbReference type="Rhea" id="RHEA:40140"/>
    </physiologicalReaction>
</comment>
<sequence length="402" mass="45133">MGHEDQRGAVLAVERKQQVGNPISGFTVKVTGGLIGKQNFGTAVERPRQRHALLLTAGKLRGKMVETFPQTELFQQRLRMRAAFTAIFTAQQRREFDVFQRVQGGDQHKGLKDKTNVTRAQRGARLFIKLVQRVPDKVDLAAASVVQTGQNRQKRGLTGTGFANQRDGFSAFDNEFNSSKDGKLVFPLTDGLLKMMNFNTVFRWHLPFLFLILMTFRAAAADTLLVLGDSLSAGYRMAASAAWPALLNDKWQSKTAVINASISGDTSQQGLSRLPALLKQHQPRWVLVELGGNDGLRGFQPQQTEQTLRTILQDIKAANAQPLLMQIRLPANYGRRYNEAFSAIYPKLAKEFDIPLLPFFMEEVYLKPQWMQDDGIHPNRDAQPFIADWMATRLAPLVKHDS</sequence>
<evidence type="ECO:0000256" key="18">
    <source>
        <dbReference type="ARBA" id="ARBA00050473"/>
    </source>
</evidence>
<dbReference type="EC" id="3.1.2.2" evidence="10"/>
<evidence type="ECO:0000256" key="31">
    <source>
        <dbReference type="ARBA" id="ARBA00079125"/>
    </source>
</evidence>
<keyword evidence="7 37" id="KW-0378">Hydrolase</keyword>
<evidence type="ECO:0000256" key="33">
    <source>
        <dbReference type="ARBA" id="ARBA00080218"/>
    </source>
</evidence>
<evidence type="ECO:0000256" key="23">
    <source>
        <dbReference type="ARBA" id="ARBA00052958"/>
    </source>
</evidence>
<evidence type="ECO:0000256" key="13">
    <source>
        <dbReference type="ARBA" id="ARBA00048074"/>
    </source>
</evidence>
<evidence type="ECO:0000256" key="7">
    <source>
        <dbReference type="ARBA" id="ARBA00022801"/>
    </source>
</evidence>
<dbReference type="EC" id="3.1.1.2" evidence="5"/>
<dbReference type="GO" id="GO:0006629">
    <property type="term" value="P:lipid metabolic process"/>
    <property type="evidence" value="ECO:0007669"/>
    <property type="project" value="InterPro"/>
</dbReference>
<dbReference type="GO" id="GO:0004064">
    <property type="term" value="F:arylesterase activity"/>
    <property type="evidence" value="ECO:0007669"/>
    <property type="project" value="UniProtKB-EC"/>
</dbReference>
<evidence type="ECO:0000256" key="11">
    <source>
        <dbReference type="ARBA" id="ARBA00047734"/>
    </source>
</evidence>
<comment type="catalytic activity">
    <reaction evidence="24">
        <text>a fatty acyl-CoA + H2O = a fatty acid + CoA + H(+)</text>
        <dbReference type="Rhea" id="RHEA:16781"/>
        <dbReference type="ChEBI" id="CHEBI:15377"/>
        <dbReference type="ChEBI" id="CHEBI:15378"/>
        <dbReference type="ChEBI" id="CHEBI:28868"/>
        <dbReference type="ChEBI" id="CHEBI:57287"/>
        <dbReference type="ChEBI" id="CHEBI:77636"/>
    </reaction>
    <physiologicalReaction direction="left-to-right" evidence="24">
        <dbReference type="Rhea" id="RHEA:16782"/>
    </physiologicalReaction>
</comment>
<protein>
    <recommendedName>
        <fullName evidence="26">Thioesterase 1/protease 1/lysophospholipase L1</fullName>
        <ecNumber evidence="5">3.1.1.2</ecNumber>
        <ecNumber evidence="4">3.1.1.5</ecNumber>
        <ecNumber evidence="3">3.1.2.14</ecNumber>
        <ecNumber evidence="10">3.1.2.2</ecNumber>
    </recommendedName>
    <alternativeName>
        <fullName evidence="33">Acyl-CoA thioesterase 1</fullName>
    </alternativeName>
    <alternativeName>
        <fullName evidence="34">Acyl-CoA thioesterase I</fullName>
    </alternativeName>
    <alternativeName>
        <fullName evidence="32">Arylesterase</fullName>
    </alternativeName>
    <alternativeName>
        <fullName evidence="27">Lysophospholipase L1</fullName>
    </alternativeName>
    <alternativeName>
        <fullName evidence="35">Oleoyl-[acyl-carrier-protein] hydrolase</fullName>
    </alternativeName>
    <alternativeName>
        <fullName evidence="31">Phospholipid degradation C</fullName>
    </alternativeName>
    <alternativeName>
        <fullName evidence="29">Protease 1</fullName>
    </alternativeName>
    <alternativeName>
        <fullName evidence="30">Protease I</fullName>
    </alternativeName>
    <alternativeName>
        <fullName evidence="28">Thioesterase I/protease I</fullName>
    </alternativeName>
</protein>
<comment type="catalytic activity">
    <reaction evidence="13">
        <text>dodecanoyl-CoA + H2O = dodecanoate + CoA + H(+)</text>
        <dbReference type="Rhea" id="RHEA:30135"/>
        <dbReference type="ChEBI" id="CHEBI:15377"/>
        <dbReference type="ChEBI" id="CHEBI:15378"/>
        <dbReference type="ChEBI" id="CHEBI:18262"/>
        <dbReference type="ChEBI" id="CHEBI:57287"/>
        <dbReference type="ChEBI" id="CHEBI:57375"/>
    </reaction>
    <physiologicalReaction direction="left-to-right" evidence="13">
        <dbReference type="Rhea" id="RHEA:30136"/>
    </physiologicalReaction>
</comment>
<evidence type="ECO:0000313" key="38">
    <source>
        <dbReference type="Proteomes" id="UP000076008"/>
    </source>
</evidence>
<comment type="catalytic activity">
    <reaction evidence="8">
        <text>(5Z,8Z,11Z,14Z)-eicosatetraenoyl-CoA + H2O = (5Z,8Z,11Z,14Z)-eicosatetraenoate + CoA + H(+)</text>
        <dbReference type="Rhea" id="RHEA:40151"/>
        <dbReference type="ChEBI" id="CHEBI:15377"/>
        <dbReference type="ChEBI" id="CHEBI:15378"/>
        <dbReference type="ChEBI" id="CHEBI:32395"/>
        <dbReference type="ChEBI" id="CHEBI:57287"/>
        <dbReference type="ChEBI" id="CHEBI:57368"/>
    </reaction>
    <physiologicalReaction direction="left-to-right" evidence="8">
        <dbReference type="Rhea" id="RHEA:40152"/>
    </physiologicalReaction>
</comment>
<evidence type="ECO:0000256" key="2">
    <source>
        <dbReference type="ARBA" id="ARBA00008668"/>
    </source>
</evidence>
<comment type="catalytic activity">
    <reaction evidence="17">
        <text>(9Z)-hexadecenoyl-CoA + H2O = (9Z)-hexadecenoate + CoA + H(+)</text>
        <dbReference type="Rhea" id="RHEA:40131"/>
        <dbReference type="ChEBI" id="CHEBI:15377"/>
        <dbReference type="ChEBI" id="CHEBI:15378"/>
        <dbReference type="ChEBI" id="CHEBI:32372"/>
        <dbReference type="ChEBI" id="CHEBI:57287"/>
        <dbReference type="ChEBI" id="CHEBI:61540"/>
    </reaction>
    <physiologicalReaction direction="left-to-right" evidence="17">
        <dbReference type="Rhea" id="RHEA:40132"/>
    </physiologicalReaction>
</comment>
<comment type="catalytic activity">
    <reaction evidence="1">
        <text>a phenyl acetate + H2O = a phenol + acetate + H(+)</text>
        <dbReference type="Rhea" id="RHEA:17309"/>
        <dbReference type="ChEBI" id="CHEBI:15377"/>
        <dbReference type="ChEBI" id="CHEBI:15378"/>
        <dbReference type="ChEBI" id="CHEBI:30089"/>
        <dbReference type="ChEBI" id="CHEBI:33853"/>
        <dbReference type="ChEBI" id="CHEBI:140310"/>
        <dbReference type="EC" id="3.1.1.2"/>
    </reaction>
</comment>
<name>A0A157IPH4_ENTCL</name>
<comment type="catalytic activity">
    <reaction evidence="19">
        <text>octadecanoyl-CoA + H2O = octadecanoate + CoA + H(+)</text>
        <dbReference type="Rhea" id="RHEA:30139"/>
        <dbReference type="ChEBI" id="CHEBI:15377"/>
        <dbReference type="ChEBI" id="CHEBI:15378"/>
        <dbReference type="ChEBI" id="CHEBI:25629"/>
        <dbReference type="ChEBI" id="CHEBI:57287"/>
        <dbReference type="ChEBI" id="CHEBI:57394"/>
    </reaction>
    <physiologicalReaction direction="left-to-right" evidence="19">
        <dbReference type="Rhea" id="RHEA:30140"/>
    </physiologicalReaction>
</comment>
<comment type="catalytic activity">
    <reaction evidence="11">
        <text>hexadecanoyl-CoA + H2O = hexadecanoate + CoA + H(+)</text>
        <dbReference type="Rhea" id="RHEA:16645"/>
        <dbReference type="ChEBI" id="CHEBI:7896"/>
        <dbReference type="ChEBI" id="CHEBI:15377"/>
        <dbReference type="ChEBI" id="CHEBI:15378"/>
        <dbReference type="ChEBI" id="CHEBI:57287"/>
        <dbReference type="ChEBI" id="CHEBI:57379"/>
        <dbReference type="EC" id="3.1.2.2"/>
    </reaction>
    <physiologicalReaction direction="left-to-right" evidence="11">
        <dbReference type="Rhea" id="RHEA:16646"/>
    </physiologicalReaction>
</comment>
<keyword evidence="6" id="KW-0732">Signal</keyword>
<evidence type="ECO:0000256" key="29">
    <source>
        <dbReference type="ARBA" id="ARBA00078270"/>
    </source>
</evidence>
<evidence type="ECO:0000256" key="19">
    <source>
        <dbReference type="ARBA" id="ARBA00051478"/>
    </source>
</evidence>
<gene>
    <name evidence="37" type="primary">tesA</name>
    <name evidence="37" type="ORF">SAMEA2273318_04450</name>
</gene>
<evidence type="ECO:0000256" key="16">
    <source>
        <dbReference type="ARBA" id="ARBA00050199"/>
    </source>
</evidence>
<evidence type="ECO:0000256" key="20">
    <source>
        <dbReference type="ARBA" id="ARBA00052268"/>
    </source>
</evidence>
<feature type="domain" description="SGNH hydrolase-type esterase" evidence="36">
    <location>
        <begin position="226"/>
        <end position="381"/>
    </location>
</feature>
<evidence type="ECO:0000256" key="28">
    <source>
        <dbReference type="ARBA" id="ARBA00078117"/>
    </source>
</evidence>
<dbReference type="Gene3D" id="3.40.50.1110">
    <property type="entry name" value="SGNH hydrolase"/>
    <property type="match status" value="1"/>
</dbReference>
<evidence type="ECO:0000256" key="9">
    <source>
        <dbReference type="ARBA" id="ARBA00037002"/>
    </source>
</evidence>
<evidence type="ECO:0000256" key="24">
    <source>
        <dbReference type="ARBA" id="ARBA00052976"/>
    </source>
</evidence>
<reference evidence="37 38" key="1">
    <citation type="submission" date="2016-03" db="EMBL/GenBank/DDBJ databases">
        <authorList>
            <consortium name="Pathogen Informatics"/>
        </authorList>
    </citation>
    <scope>NUCLEOTIDE SEQUENCE [LARGE SCALE GENOMIC DNA]</scope>
    <source>
        <strain evidence="38">e1252</strain>
    </source>
</reference>
<organism evidence="37 38">
    <name type="scientific">Enterobacter cloacae</name>
    <dbReference type="NCBI Taxonomy" id="550"/>
    <lineage>
        <taxon>Bacteria</taxon>
        <taxon>Pseudomonadati</taxon>
        <taxon>Pseudomonadota</taxon>
        <taxon>Gammaproteobacteria</taxon>
        <taxon>Enterobacterales</taxon>
        <taxon>Enterobacteriaceae</taxon>
        <taxon>Enterobacter</taxon>
        <taxon>Enterobacter cloacae complex</taxon>
    </lineage>
</organism>
<evidence type="ECO:0000256" key="21">
    <source>
        <dbReference type="ARBA" id="ARBA00052435"/>
    </source>
</evidence>
<evidence type="ECO:0000256" key="6">
    <source>
        <dbReference type="ARBA" id="ARBA00022729"/>
    </source>
</evidence>
<evidence type="ECO:0000256" key="14">
    <source>
        <dbReference type="ARBA" id="ARBA00048180"/>
    </source>
</evidence>
<evidence type="ECO:0000256" key="12">
    <source>
        <dbReference type="ARBA" id="ARBA00047969"/>
    </source>
</evidence>
<comment type="catalytic activity">
    <reaction evidence="18">
        <text>a butanoate ester + H2O = an aliphatic alcohol + butanoate + H(+)</text>
        <dbReference type="Rhea" id="RHEA:47348"/>
        <dbReference type="ChEBI" id="CHEBI:2571"/>
        <dbReference type="ChEBI" id="CHEBI:15377"/>
        <dbReference type="ChEBI" id="CHEBI:15378"/>
        <dbReference type="ChEBI" id="CHEBI:17968"/>
        <dbReference type="ChEBI" id="CHEBI:50477"/>
    </reaction>
</comment>
<comment type="subunit">
    <text evidence="25">Monomer or homotetramer.</text>
</comment>
<evidence type="ECO:0000256" key="3">
    <source>
        <dbReference type="ARBA" id="ARBA00012480"/>
    </source>
</evidence>
<comment type="catalytic activity">
    <reaction evidence="22">
        <text>a hexanoate ester + H2O = an aliphatic alcohol + hexanoate + H(+)</text>
        <dbReference type="Rhea" id="RHEA:47352"/>
        <dbReference type="ChEBI" id="CHEBI:2571"/>
        <dbReference type="ChEBI" id="CHEBI:15377"/>
        <dbReference type="ChEBI" id="CHEBI:15378"/>
        <dbReference type="ChEBI" id="CHEBI:17120"/>
        <dbReference type="ChEBI" id="CHEBI:87656"/>
    </reaction>
</comment>
<evidence type="ECO:0000256" key="15">
    <source>
        <dbReference type="ARBA" id="ARBA00049531"/>
    </source>
</evidence>
<dbReference type="AntiFam" id="ANF00142">
    <property type="entry name" value="Shadow ORF (opposite yadG)"/>
</dbReference>
<dbReference type="FunFam" id="3.40.50.1110:FF:000001">
    <property type="entry name" value="Multifunctional acyl-CoA thioesterase I"/>
    <property type="match status" value="1"/>
</dbReference>
<evidence type="ECO:0000256" key="35">
    <source>
        <dbReference type="ARBA" id="ARBA00082145"/>
    </source>
</evidence>
<dbReference type="GO" id="GO:0004622">
    <property type="term" value="F:phosphatidylcholine lysophospholipase activity"/>
    <property type="evidence" value="ECO:0007669"/>
    <property type="project" value="UniProtKB-EC"/>
</dbReference>
<evidence type="ECO:0000259" key="36">
    <source>
        <dbReference type="Pfam" id="PF13472"/>
    </source>
</evidence>
<comment type="catalytic activity">
    <reaction evidence="15">
        <text>a 1-acyl-sn-glycero-3-phosphocholine + H2O = sn-glycerol 3-phosphocholine + a fatty acid + H(+)</text>
        <dbReference type="Rhea" id="RHEA:15177"/>
        <dbReference type="ChEBI" id="CHEBI:15377"/>
        <dbReference type="ChEBI" id="CHEBI:15378"/>
        <dbReference type="ChEBI" id="CHEBI:16870"/>
        <dbReference type="ChEBI" id="CHEBI:28868"/>
        <dbReference type="ChEBI" id="CHEBI:58168"/>
        <dbReference type="EC" id="3.1.1.5"/>
    </reaction>
</comment>
<dbReference type="InterPro" id="IPR013830">
    <property type="entry name" value="SGNH_hydro"/>
</dbReference>
<dbReference type="PROSITE" id="PS01098">
    <property type="entry name" value="LIPASE_GDSL_SER"/>
    <property type="match status" value="1"/>
</dbReference>
<evidence type="ECO:0000256" key="30">
    <source>
        <dbReference type="ARBA" id="ARBA00078278"/>
    </source>
</evidence>
<comment type="catalytic activity">
    <reaction evidence="20">
        <text>an octanoate ester + H2O = an aliphatic alcohol + octanoate + H(+)</text>
        <dbReference type="Rhea" id="RHEA:47356"/>
        <dbReference type="ChEBI" id="CHEBI:2571"/>
        <dbReference type="ChEBI" id="CHEBI:15377"/>
        <dbReference type="ChEBI" id="CHEBI:15378"/>
        <dbReference type="ChEBI" id="CHEBI:25646"/>
        <dbReference type="ChEBI" id="CHEBI:87657"/>
    </reaction>
</comment>
<evidence type="ECO:0000256" key="10">
    <source>
        <dbReference type="ARBA" id="ARBA00038848"/>
    </source>
</evidence>
<evidence type="ECO:0000256" key="4">
    <source>
        <dbReference type="ARBA" id="ARBA00013274"/>
    </source>
</evidence>
<dbReference type="GO" id="GO:0047617">
    <property type="term" value="F:fatty acyl-CoA hydrolase activity"/>
    <property type="evidence" value="ECO:0007669"/>
    <property type="project" value="RHEA"/>
</dbReference>
<evidence type="ECO:0000313" key="37">
    <source>
        <dbReference type="EMBL" id="CZW30170.1"/>
    </source>
</evidence>
<accession>A0A157IPH4</accession>
<dbReference type="PANTHER" id="PTHR30383:SF24">
    <property type="entry name" value="THIOESTERASE 1_PROTEASE 1_LYSOPHOSPHOLIPASE L1"/>
    <property type="match status" value="1"/>
</dbReference>
<comment type="catalytic activity">
    <reaction evidence="21">
        <text>(9Z)-octadecenoyl-[ACP] + H2O = (9Z)-octadecenoate + holo-[ACP] + H(+)</text>
        <dbReference type="Rhea" id="RHEA:15057"/>
        <dbReference type="Rhea" id="RHEA-COMP:9685"/>
        <dbReference type="Rhea" id="RHEA-COMP:9924"/>
        <dbReference type="ChEBI" id="CHEBI:15377"/>
        <dbReference type="ChEBI" id="CHEBI:15378"/>
        <dbReference type="ChEBI" id="CHEBI:30823"/>
        <dbReference type="ChEBI" id="CHEBI:64479"/>
        <dbReference type="ChEBI" id="CHEBI:78783"/>
        <dbReference type="EC" id="3.1.2.14"/>
    </reaction>
    <physiologicalReaction direction="left-to-right" evidence="21">
        <dbReference type="Rhea" id="RHEA:15058"/>
    </physiologicalReaction>
</comment>
<dbReference type="Proteomes" id="UP000076008">
    <property type="component" value="Unassembled WGS sequence"/>
</dbReference>
<evidence type="ECO:0000256" key="25">
    <source>
        <dbReference type="ARBA" id="ARBA00065151"/>
    </source>
</evidence>
<evidence type="ECO:0000256" key="26">
    <source>
        <dbReference type="ARBA" id="ARBA00074468"/>
    </source>
</evidence>
<dbReference type="PANTHER" id="PTHR30383">
    <property type="entry name" value="THIOESTERASE 1/PROTEASE 1/LYSOPHOSPHOLIPASE L1"/>
    <property type="match status" value="1"/>
</dbReference>
<evidence type="ECO:0000256" key="22">
    <source>
        <dbReference type="ARBA" id="ARBA00052918"/>
    </source>
</evidence>
<dbReference type="AntiFam" id="ANF00095">
    <property type="entry name" value="Shadow ORF (opposite ABC transporters)"/>
</dbReference>
<dbReference type="CDD" id="cd01822">
    <property type="entry name" value="Lysophospholipase_L1_like"/>
    <property type="match status" value="1"/>
</dbReference>